<reference evidence="1" key="1">
    <citation type="submission" date="2015-10" db="EMBL/GenBank/DDBJ databases">
        <title>EvidentialGene: Evidence-directed Construction of Complete mRNA Transcriptomes without Genomes.</title>
        <authorList>
            <person name="Gilbert D.G."/>
        </authorList>
    </citation>
    <scope>NUCLEOTIDE SEQUENCE</scope>
</reference>
<evidence type="ECO:0000313" key="1">
    <source>
        <dbReference type="EMBL" id="JAN17216.1"/>
    </source>
</evidence>
<organism evidence="1">
    <name type="scientific">Daphnia magna</name>
    <dbReference type="NCBI Taxonomy" id="35525"/>
    <lineage>
        <taxon>Eukaryota</taxon>
        <taxon>Metazoa</taxon>
        <taxon>Ecdysozoa</taxon>
        <taxon>Arthropoda</taxon>
        <taxon>Crustacea</taxon>
        <taxon>Branchiopoda</taxon>
        <taxon>Diplostraca</taxon>
        <taxon>Cladocera</taxon>
        <taxon>Anomopoda</taxon>
        <taxon>Daphniidae</taxon>
        <taxon>Daphnia</taxon>
    </lineage>
</organism>
<proteinExistence type="predicted"/>
<protein>
    <submittedName>
        <fullName evidence="1">Uncharacterized protein</fullName>
    </submittedName>
</protein>
<name>A0A0P5Z3H2_9CRUS</name>
<accession>A0A0P5Z3H2</accession>
<dbReference type="AlphaFoldDB" id="A0A0P5Z3H2"/>
<dbReference type="EMBL" id="GDIQ01077521">
    <property type="protein sequence ID" value="JAN17216.1"/>
    <property type="molecule type" value="Transcribed_RNA"/>
</dbReference>
<sequence>MIISPLYDSGCLYDKIVNFIIRYWSNCVLENICCWKVTIYRFPTGSMLKVSVSNQHHNVCQSPIEKYLFLLSV</sequence>